<dbReference type="EMBL" id="BTGC01000003">
    <property type="protein sequence ID" value="GMM51175.1"/>
    <property type="molecule type" value="Genomic_DNA"/>
</dbReference>
<dbReference type="Gene3D" id="3.30.230.10">
    <property type="match status" value="1"/>
</dbReference>
<dbReference type="InterPro" id="IPR036890">
    <property type="entry name" value="HATPase_C_sf"/>
</dbReference>
<dbReference type="InterPro" id="IPR013507">
    <property type="entry name" value="DNA_mismatch_S5_2-like"/>
</dbReference>
<sequence length="689" mass="76947">MGNKIKLLDQDVVHKIAAGEVIVSPTNALKELIENSLDAGSSSIQVVCKDGGFKLLQITDNGNGIDDDDLPLLCQRFATSKISAFEDLETVSTLGFRGEALCSISHVAHLSVKTKVSTSSTATVATFGDSKLLSTKKCAGVQGTQVSVEDMFYNIPLRLKALRSKSNSDGAEYQKILDVVTKYAIMYPGTFSCKRVQDSQPFVIPAGPPKEKMKRIFGAGVFKNLLDLNIELADGEPGSEFGLKAVSGCITSLNYPSKKSTPYIFFINKRLVSCDPLSRAIRKVYQDHMPKSSSHAVVFLSIELKSENIDVNVHPTKREVRFLYEDEIVDIISQKITKELTKSSDSRDYSVQSYIPATTLPSPLQVTLESSAKPKYEYNMVRTDPMQSRVTHYTNNYIPRTSNKDASAIAPPKNKNRELPGVLDSIKQADDRGTSDISATHSDDESDNETTRISRKSIGNKDVSNATSFSNRNQITVRDLNLSSVHELILDIRRNASSRLFHLFSKHSFVGVIDSKRRLAAVQQDVRLYLIEYKLAFREFFYQLALTSVGNFGTVHLGDGVPIEQFSNFNSFHMTEMLLDYFRIEFKRREDGWYLTQMPLILPGYVFSISKLKNFLVDIGNIDFSNEKECMRMLALALADVNIPSQKESRSIETVFIAMKTCFVPSKSLLSSVIEIASLPKLYKVFERC</sequence>
<keyword evidence="4" id="KW-0234">DNA repair</keyword>
<dbReference type="PANTHER" id="PTHR10073">
    <property type="entry name" value="DNA MISMATCH REPAIR PROTEIN MLH, PMS, MUTL"/>
    <property type="match status" value="1"/>
</dbReference>
<evidence type="ECO:0000256" key="3">
    <source>
        <dbReference type="ARBA" id="ARBA00022763"/>
    </source>
</evidence>
<dbReference type="GO" id="GO:0006298">
    <property type="term" value="P:mismatch repair"/>
    <property type="evidence" value="ECO:0007669"/>
    <property type="project" value="InterPro"/>
</dbReference>
<dbReference type="PANTHER" id="PTHR10073:SF12">
    <property type="entry name" value="DNA MISMATCH REPAIR PROTEIN MLH1"/>
    <property type="match status" value="1"/>
</dbReference>
<feature type="domain" description="DNA mismatch repair protein S5" evidence="7">
    <location>
        <begin position="213"/>
        <end position="341"/>
    </location>
</feature>
<dbReference type="Gene3D" id="3.30.565.10">
    <property type="entry name" value="Histidine kinase-like ATPase, C-terminal domain"/>
    <property type="match status" value="1"/>
</dbReference>
<evidence type="ECO:0000313" key="9">
    <source>
        <dbReference type="Proteomes" id="UP001362899"/>
    </source>
</evidence>
<dbReference type="NCBIfam" id="TIGR00585">
    <property type="entry name" value="mutl"/>
    <property type="match status" value="1"/>
</dbReference>
<dbReference type="SUPFAM" id="SSF55874">
    <property type="entry name" value="ATPase domain of HSP90 chaperone/DNA topoisomerase II/histidine kinase"/>
    <property type="match status" value="1"/>
</dbReference>
<comment type="caution">
    <text evidence="8">The sequence shown here is derived from an EMBL/GenBank/DDBJ whole genome shotgun (WGS) entry which is preliminary data.</text>
</comment>
<dbReference type="GO" id="GO:0061982">
    <property type="term" value="P:meiosis I cell cycle process"/>
    <property type="evidence" value="ECO:0007669"/>
    <property type="project" value="UniProtKB-ARBA"/>
</dbReference>
<evidence type="ECO:0000256" key="6">
    <source>
        <dbReference type="SAM" id="MobiDB-lite"/>
    </source>
</evidence>
<name>A0AAV5RI19_STABA</name>
<dbReference type="GO" id="GO:0016887">
    <property type="term" value="F:ATP hydrolysis activity"/>
    <property type="evidence" value="ECO:0007669"/>
    <property type="project" value="InterPro"/>
</dbReference>
<dbReference type="PROSITE" id="PS00058">
    <property type="entry name" value="DNA_MISMATCH_REPAIR_1"/>
    <property type="match status" value="1"/>
</dbReference>
<dbReference type="InterPro" id="IPR014721">
    <property type="entry name" value="Ribsml_uS5_D2-typ_fold_subgr"/>
</dbReference>
<dbReference type="Pfam" id="PF16413">
    <property type="entry name" value="Mlh1_C"/>
    <property type="match status" value="2"/>
</dbReference>
<dbReference type="AlphaFoldDB" id="A0AAV5RI19"/>
<keyword evidence="9" id="KW-1185">Reference proteome</keyword>
<keyword evidence="5" id="KW-0539">Nucleus</keyword>
<dbReference type="FunFam" id="3.30.230.10:FF:000014">
    <property type="entry name" value="DNA mismatch repair protein Mlh1"/>
    <property type="match status" value="1"/>
</dbReference>
<evidence type="ECO:0000259" key="7">
    <source>
        <dbReference type="SMART" id="SM01340"/>
    </source>
</evidence>
<dbReference type="InterPro" id="IPR032189">
    <property type="entry name" value="Mlh1_C"/>
</dbReference>
<comment type="similarity">
    <text evidence="2">Belongs to the DNA mismatch repair MutL/HexB family.</text>
</comment>
<dbReference type="SMART" id="SM01340">
    <property type="entry name" value="DNA_mis_repair"/>
    <property type="match status" value="1"/>
</dbReference>
<dbReference type="InterPro" id="IPR002099">
    <property type="entry name" value="MutL/Mlh/PMS"/>
</dbReference>
<evidence type="ECO:0000256" key="2">
    <source>
        <dbReference type="ARBA" id="ARBA00006082"/>
    </source>
</evidence>
<evidence type="ECO:0000313" key="8">
    <source>
        <dbReference type="EMBL" id="GMM51175.1"/>
    </source>
</evidence>
<feature type="region of interest" description="Disordered" evidence="6">
    <location>
        <begin position="396"/>
        <end position="465"/>
    </location>
</feature>
<dbReference type="GO" id="GO:0005524">
    <property type="term" value="F:ATP binding"/>
    <property type="evidence" value="ECO:0007669"/>
    <property type="project" value="InterPro"/>
</dbReference>
<reference evidence="8 9" key="1">
    <citation type="journal article" date="2023" name="Elife">
        <title>Identification of key yeast species and microbe-microbe interactions impacting larval growth of Drosophila in the wild.</title>
        <authorList>
            <person name="Mure A."/>
            <person name="Sugiura Y."/>
            <person name="Maeda R."/>
            <person name="Honda K."/>
            <person name="Sakurai N."/>
            <person name="Takahashi Y."/>
            <person name="Watada M."/>
            <person name="Katoh T."/>
            <person name="Gotoh A."/>
            <person name="Gotoh Y."/>
            <person name="Taniguchi I."/>
            <person name="Nakamura K."/>
            <person name="Hayashi T."/>
            <person name="Katayama T."/>
            <person name="Uemura T."/>
            <person name="Hattori Y."/>
        </authorList>
    </citation>
    <scope>NUCLEOTIDE SEQUENCE [LARGE SCALE GENOMIC DNA]</scope>
    <source>
        <strain evidence="8 9">SB-73</strain>
    </source>
</reference>
<dbReference type="Proteomes" id="UP001362899">
    <property type="component" value="Unassembled WGS sequence"/>
</dbReference>
<dbReference type="SUPFAM" id="SSF54211">
    <property type="entry name" value="Ribosomal protein S5 domain 2-like"/>
    <property type="match status" value="1"/>
</dbReference>
<proteinExistence type="inferred from homology"/>
<organism evidence="8 9">
    <name type="scientific">Starmerella bacillaris</name>
    <name type="common">Yeast</name>
    <name type="synonym">Candida zemplinina</name>
    <dbReference type="NCBI Taxonomy" id="1247836"/>
    <lineage>
        <taxon>Eukaryota</taxon>
        <taxon>Fungi</taxon>
        <taxon>Dikarya</taxon>
        <taxon>Ascomycota</taxon>
        <taxon>Saccharomycotina</taxon>
        <taxon>Dipodascomycetes</taxon>
        <taxon>Dipodascales</taxon>
        <taxon>Trichomonascaceae</taxon>
        <taxon>Starmerella</taxon>
    </lineage>
</organism>
<dbReference type="GO" id="GO:0030983">
    <property type="term" value="F:mismatched DNA binding"/>
    <property type="evidence" value="ECO:0007669"/>
    <property type="project" value="InterPro"/>
</dbReference>
<dbReference type="CDD" id="cd16926">
    <property type="entry name" value="HATPase_MutL-MLH-PMS-like"/>
    <property type="match status" value="1"/>
</dbReference>
<evidence type="ECO:0000256" key="1">
    <source>
        <dbReference type="ARBA" id="ARBA00004123"/>
    </source>
</evidence>
<dbReference type="InterPro" id="IPR038973">
    <property type="entry name" value="MutL/Mlh/Pms-like"/>
</dbReference>
<evidence type="ECO:0000256" key="4">
    <source>
        <dbReference type="ARBA" id="ARBA00023204"/>
    </source>
</evidence>
<protein>
    <submittedName>
        <fullName evidence="8">Mismatch repair ATPase</fullName>
    </submittedName>
</protein>
<dbReference type="GO" id="GO:0140664">
    <property type="term" value="F:ATP-dependent DNA damage sensor activity"/>
    <property type="evidence" value="ECO:0007669"/>
    <property type="project" value="InterPro"/>
</dbReference>
<dbReference type="InterPro" id="IPR020568">
    <property type="entry name" value="Ribosomal_Su5_D2-typ_SF"/>
</dbReference>
<dbReference type="InterPro" id="IPR014762">
    <property type="entry name" value="DNA_mismatch_repair_CS"/>
</dbReference>
<dbReference type="Pfam" id="PF01119">
    <property type="entry name" value="DNA_mis_repair"/>
    <property type="match status" value="1"/>
</dbReference>
<feature type="compositionally biased region" description="Polar residues" evidence="6">
    <location>
        <begin position="396"/>
        <end position="405"/>
    </location>
</feature>
<accession>A0AAV5RI19</accession>
<evidence type="ECO:0000256" key="5">
    <source>
        <dbReference type="ARBA" id="ARBA00023242"/>
    </source>
</evidence>
<dbReference type="GO" id="GO:0032389">
    <property type="term" value="C:MutLalpha complex"/>
    <property type="evidence" value="ECO:0007669"/>
    <property type="project" value="TreeGrafter"/>
</dbReference>
<comment type="subcellular location">
    <subcellularLocation>
        <location evidence="1">Nucleus</location>
    </subcellularLocation>
</comment>
<gene>
    <name evidence="8" type="ORF">DASB73_021330</name>
</gene>
<dbReference type="FunFam" id="3.30.565.10:FF:000003">
    <property type="entry name" value="DNA mismatch repair endonuclease MutL"/>
    <property type="match status" value="1"/>
</dbReference>
<dbReference type="Pfam" id="PF13589">
    <property type="entry name" value="HATPase_c_3"/>
    <property type="match status" value="1"/>
</dbReference>
<keyword evidence="3" id="KW-0227">DNA damage</keyword>